<dbReference type="Gene3D" id="3.40.50.620">
    <property type="entry name" value="HUPs"/>
    <property type="match status" value="1"/>
</dbReference>
<protein>
    <submittedName>
        <fullName evidence="1">Uncharacterized protein</fullName>
    </submittedName>
</protein>
<dbReference type="AlphaFoldDB" id="E6LK78"/>
<proteinExistence type="predicted"/>
<comment type="caution">
    <text evidence="1">The sequence shown here is derived from an EMBL/GenBank/DDBJ whole genome shotgun (WGS) entry which is preliminary data.</text>
</comment>
<accession>E6LK78</accession>
<gene>
    <name evidence="1" type="ORF">HMPREF0381_0363</name>
</gene>
<name>E6LK78_9FIRM</name>
<dbReference type="InterPro" id="IPR014729">
    <property type="entry name" value="Rossmann-like_a/b/a_fold"/>
</dbReference>
<dbReference type="EMBL" id="AEPW01000008">
    <property type="protein sequence ID" value="EFU77718.1"/>
    <property type="molecule type" value="Genomic_DNA"/>
</dbReference>
<evidence type="ECO:0000313" key="2">
    <source>
        <dbReference type="Proteomes" id="UP000003434"/>
    </source>
</evidence>
<dbReference type="Proteomes" id="UP000003434">
    <property type="component" value="Unassembled WGS sequence"/>
</dbReference>
<sequence length="118" mass="13787">MKKTSKYYKKVISQLEDLYQNSKDMAKDGSKVWRDDMEALQVAMDIIEDYEKMSEQVSRLVNKYEVGKLLVKRNTGIYSCPECGSLIKKTNRNHCYNCGQRILWLKKKDGKVVKGNLR</sequence>
<evidence type="ECO:0000313" key="1">
    <source>
        <dbReference type="EMBL" id="EFU77718.1"/>
    </source>
</evidence>
<dbReference type="HOGENOM" id="CLU_2070124_0_0_9"/>
<dbReference type="RefSeq" id="WP_008750134.1">
    <property type="nucleotide sequence ID" value="NZ_GL622296.1"/>
</dbReference>
<organism evidence="1 2">
    <name type="scientific">Lachnoanaerobaculum saburreum DSM 3986</name>
    <dbReference type="NCBI Taxonomy" id="887325"/>
    <lineage>
        <taxon>Bacteria</taxon>
        <taxon>Bacillati</taxon>
        <taxon>Bacillota</taxon>
        <taxon>Clostridia</taxon>
        <taxon>Lachnospirales</taxon>
        <taxon>Lachnospiraceae</taxon>
        <taxon>Lachnoanaerobaculum</taxon>
    </lineage>
</organism>
<reference evidence="1 2" key="1">
    <citation type="submission" date="2010-12" db="EMBL/GenBank/DDBJ databases">
        <authorList>
            <person name="Muzny D."/>
            <person name="Qin X."/>
            <person name="Deng J."/>
            <person name="Jiang H."/>
            <person name="Liu Y."/>
            <person name="Qu J."/>
            <person name="Song X.-Z."/>
            <person name="Zhang L."/>
            <person name="Thornton R."/>
            <person name="Coyle M."/>
            <person name="Francisco L."/>
            <person name="Jackson L."/>
            <person name="Javaid M."/>
            <person name="Korchina V."/>
            <person name="Kovar C."/>
            <person name="Mata R."/>
            <person name="Mathew T."/>
            <person name="Ngo R."/>
            <person name="Nguyen L."/>
            <person name="Nguyen N."/>
            <person name="Okwuonu G."/>
            <person name="Ongeri F."/>
            <person name="Pham C."/>
            <person name="Simmons D."/>
            <person name="Wilczek-Boney K."/>
            <person name="Hale W."/>
            <person name="Jakkamsetti A."/>
            <person name="Pham P."/>
            <person name="Ruth R."/>
            <person name="San Lucas F."/>
            <person name="Warren J."/>
            <person name="Zhang J."/>
            <person name="Zhao Z."/>
            <person name="Zhou C."/>
            <person name="Zhu D."/>
            <person name="Lee S."/>
            <person name="Bess C."/>
            <person name="Blankenburg K."/>
            <person name="Forbes L."/>
            <person name="Fu Q."/>
            <person name="Gubbala S."/>
            <person name="Hirani K."/>
            <person name="Jayaseelan J.C."/>
            <person name="Lara F."/>
            <person name="Munidasa M."/>
            <person name="Palculict T."/>
            <person name="Patil S."/>
            <person name="Pu L.-L."/>
            <person name="Saada N."/>
            <person name="Tang L."/>
            <person name="Weissenberger G."/>
            <person name="Zhu Y."/>
            <person name="Hemphill L."/>
            <person name="Shang Y."/>
            <person name="Youmans B."/>
            <person name="Ayvaz T."/>
            <person name="Ross M."/>
            <person name="Santibanez J."/>
            <person name="Aqrawi P."/>
            <person name="Gross S."/>
            <person name="Joshi V."/>
            <person name="Fowler G."/>
            <person name="Nazareth L."/>
            <person name="Reid J."/>
            <person name="Worley K."/>
            <person name="Petrosino J."/>
            <person name="Highlander S."/>
            <person name="Gibbs R."/>
        </authorList>
    </citation>
    <scope>NUCLEOTIDE SEQUENCE [LARGE SCALE GENOMIC DNA]</scope>
    <source>
        <strain evidence="1 2">DSM 3986</strain>
    </source>
</reference>